<dbReference type="InterPro" id="IPR001849">
    <property type="entry name" value="PH_domain"/>
</dbReference>
<feature type="domain" description="PH" evidence="2">
    <location>
        <begin position="767"/>
        <end position="895"/>
    </location>
</feature>
<dbReference type="Pfam" id="PF01369">
    <property type="entry name" value="Sec7"/>
    <property type="match status" value="1"/>
</dbReference>
<organism evidence="5 6">
    <name type="scientific">Aspergillus felis</name>
    <dbReference type="NCBI Taxonomy" id="1287682"/>
    <lineage>
        <taxon>Eukaryota</taxon>
        <taxon>Fungi</taxon>
        <taxon>Dikarya</taxon>
        <taxon>Ascomycota</taxon>
        <taxon>Pezizomycotina</taxon>
        <taxon>Eurotiomycetes</taxon>
        <taxon>Eurotiomycetidae</taxon>
        <taxon>Eurotiales</taxon>
        <taxon>Aspergillaceae</taxon>
        <taxon>Aspergillus</taxon>
        <taxon>Aspergillus subgen. Fumigati</taxon>
    </lineage>
</organism>
<feature type="compositionally biased region" description="Polar residues" evidence="1">
    <location>
        <begin position="1435"/>
        <end position="1446"/>
    </location>
</feature>
<feature type="compositionally biased region" description="Polar residues" evidence="1">
    <location>
        <begin position="1418"/>
        <end position="1427"/>
    </location>
</feature>
<gene>
    <name evidence="5" type="ORF">CNMCM7691_003423</name>
</gene>
<feature type="compositionally biased region" description="Low complexity" evidence="1">
    <location>
        <begin position="1388"/>
        <end position="1408"/>
    </location>
</feature>
<feature type="domain" description="SET" evidence="4">
    <location>
        <begin position="1519"/>
        <end position="1686"/>
    </location>
</feature>
<dbReference type="InterPro" id="IPR023394">
    <property type="entry name" value="Sec7_C_sf"/>
</dbReference>
<feature type="compositionally biased region" description="Polar residues" evidence="1">
    <location>
        <begin position="213"/>
        <end position="222"/>
    </location>
</feature>
<feature type="compositionally biased region" description="Polar residues" evidence="1">
    <location>
        <begin position="1365"/>
        <end position="1374"/>
    </location>
</feature>
<feature type="compositionally biased region" description="Basic and acidic residues" evidence="1">
    <location>
        <begin position="1375"/>
        <end position="1385"/>
    </location>
</feature>
<feature type="region of interest" description="Disordered" evidence="1">
    <location>
        <begin position="1052"/>
        <end position="1152"/>
    </location>
</feature>
<protein>
    <recommendedName>
        <fullName evidence="7">Guanyl-nucleotide exchange factor</fullName>
    </recommendedName>
</protein>
<feature type="compositionally biased region" description="Low complexity" evidence="1">
    <location>
        <begin position="395"/>
        <end position="408"/>
    </location>
</feature>
<dbReference type="Gene3D" id="2.170.270.10">
    <property type="entry name" value="SET domain"/>
    <property type="match status" value="1"/>
</dbReference>
<feature type="compositionally biased region" description="Polar residues" evidence="1">
    <location>
        <begin position="229"/>
        <end position="246"/>
    </location>
</feature>
<feature type="compositionally biased region" description="Polar residues" evidence="1">
    <location>
        <begin position="1333"/>
        <end position="1355"/>
    </location>
</feature>
<reference evidence="5" key="1">
    <citation type="submission" date="2020-06" db="EMBL/GenBank/DDBJ databases">
        <title>Draft genome sequences of strains closely related to Aspergillus parafelis and Aspergillus hiratsukae.</title>
        <authorList>
            <person name="Dos Santos R.A.C."/>
            <person name="Rivero-Menendez O."/>
            <person name="Steenwyk J.L."/>
            <person name="Mead M.E."/>
            <person name="Goldman G.H."/>
            <person name="Alastruey-Izquierdo A."/>
            <person name="Rokas A."/>
        </authorList>
    </citation>
    <scope>NUCLEOTIDE SEQUENCE</scope>
    <source>
        <strain evidence="5">CNM-CM7691</strain>
    </source>
</reference>
<feature type="region of interest" description="Disordered" evidence="1">
    <location>
        <begin position="2007"/>
        <end position="2026"/>
    </location>
</feature>
<dbReference type="PROSITE" id="PS50003">
    <property type="entry name" value="PH_DOMAIN"/>
    <property type="match status" value="1"/>
</dbReference>
<dbReference type="CDD" id="cd00171">
    <property type="entry name" value="Sec7"/>
    <property type="match status" value="1"/>
</dbReference>
<feature type="compositionally biased region" description="Polar residues" evidence="1">
    <location>
        <begin position="1194"/>
        <end position="1207"/>
    </location>
</feature>
<dbReference type="Gene3D" id="1.10.1000.11">
    <property type="entry name" value="Arf Nucleotide-binding Site Opener,domain 2"/>
    <property type="match status" value="1"/>
</dbReference>
<evidence type="ECO:0000259" key="3">
    <source>
        <dbReference type="PROSITE" id="PS50190"/>
    </source>
</evidence>
<evidence type="ECO:0000259" key="4">
    <source>
        <dbReference type="PROSITE" id="PS50280"/>
    </source>
</evidence>
<name>A0A8H6QM69_9EURO</name>
<dbReference type="PANTHER" id="PTHR10663">
    <property type="entry name" value="GUANYL-NUCLEOTIDE EXCHANGE FACTOR"/>
    <property type="match status" value="1"/>
</dbReference>
<feature type="region of interest" description="Disordered" evidence="1">
    <location>
        <begin position="1191"/>
        <end position="1503"/>
    </location>
</feature>
<feature type="compositionally biased region" description="Low complexity" evidence="1">
    <location>
        <begin position="441"/>
        <end position="452"/>
    </location>
</feature>
<dbReference type="SMART" id="SM00222">
    <property type="entry name" value="Sec7"/>
    <property type="match status" value="1"/>
</dbReference>
<feature type="compositionally biased region" description="Polar residues" evidence="1">
    <location>
        <begin position="343"/>
        <end position="359"/>
    </location>
</feature>
<feature type="compositionally biased region" description="Basic and acidic residues" evidence="1">
    <location>
        <begin position="1305"/>
        <end position="1322"/>
    </location>
</feature>
<sequence>MHWKGLRLGALDSNDSKRRSVVEPQPLSRHSEQLPRPTLSTTNLASRHSESAPRSPLLAGPDPDDENDHDDHETGDNDNKHLSEGPANTIRSRKGNVGAALVPGDASTWRRNRFSFMKLRHASDPQLSRSYAKGEEGTPPVPPLPREYTSELLQIIYIVDLRVLTFDLRRLPPAPTIITTAPTSNELDQPVKKKPKFKILSGSKKDPSDGSPMHSQRQSPGTRSRHGAQGSNGSQTTDATLSTTKMSGEEPGRLSTTSIRSGGREPGNESQRSSVTDARFSESSRSDQSSGDHGLYHPHSPNDGTVSGSKRFRMPRLKRNRGPVFPLPPRPAGSQPMNGHGQGSQISRAMSSDPSSSFEPPNETDQDRVSPLPSPSRSTVGLASPAFPLRRKDSANSANSARSATSTRSGHRIRPRPRSSTLDSLANLRDAGQQSPAQFASSGRTSTSTSGRKSFGDIFSISHRLRQNSEPPVLRNGSPGVRGSDTPVRKLSYPEREENDTPATYLTRLEESIPKSTIGGVLCQSNEDFYKTALRKYMRRFIFFGDPIDMAIRKLLMGAELPKETQQIDRFLQSFADRYHECNPGIFASPDQAYFIAFSILILHTDVFNKNNKRKMQKPDYVRNTRGEGVSDDILECIYENIAYTPFIHIEDTPSHGRQLAKPRRPLFKTPSSEHLSRVSREPVDPYTLIMDGKLDSLRPSLKDVMNLEDTYQCHGTTGPPDINNLHQAFSKTAILQIVSARSRPDAFMPASIQNPAESNPGLVDIKVAKVGLLWRKDPRKKRARSPWQEWGALLTFSQLYFFRDVNWIKSLMSQYESHQKEGRRRAVVFRPPLIEFKPDGIMSTDDAVALVDSSYKKHKHAFLFVRHNALEEVFLANSEDDMNDWLAKINYAASFRSTGVRTKSMIATNYESQRDRMSRKPSVTSYNSHRSADREPPSPNPDTDVTEEWVTARKELMRQKIRETDEKLFASQKQLDDLLRNARHLQVLTPVTSRAREQVIMAAGRMAAKLKWVRQDIWRNKCYREVLLQDLGTEDEEAKLLADQRSLHLQIPTRNASTSEPGALPQPPANAVRSPSQATSPQLPSDEPGSVHRVPSSQIAPSDIRRPSIPVSVTSSDLTGRAGRRLSTEMGKDRAKSYSPGPANRLEREPSVLSAGSKIDVASLGSHASKLTSPISMDDGEERILREAGLLEVNSSPRGNRQSVTAHETDGEHRRDSGESRPGEQMSRIRRSLHRTLRDSHHGQQGPGARGKKPRDSMSSEVVPEDEQDTKEGEGLSRKAPQFTVHGKKASIVTFGSEWQNMTPEERLRLRKPTPSEEPRASDPAILGGGDSSFSELVNPGISQSLRSGSTATRISVLDPVEGESSNDGNATSKLEDVKAKSDPAIDLSSHLPASDDASLADSSPAAFPGSLVVPKDQQSSPSTSADEAVVDENTIQNLQSSPPEQASREEMSSSVTGLDRARAGEEVQGQGEVGVHRPLLALPAPPPSPPPRSSRRPVLVPVAGDPDEMLYRRTYEKKTQSKYIDESIGYGLFATGRIPAGEVVFADKVVWLAGAEVQRWKNAKAADDLIAEKVRMMGEEWHRRFLGLPNPQPKGSSGGVYAQIWKRYHMIALQPENAKVLVLGLNLAFVNHSCIPNASLYYTLRYPRDENGEEDKSLPPRIGRAVVRASRDIKPGEEITVPYFYAKGECGVRQLMSSMYCKFWCVCPFCREPVRETENALEKLYTLETIFEDADTLYKRPAVVFKNAYELIKLYERLKISDTREVQVWLCCAMIAGFNCDLGRAMLFLIKARGLVLSLHGPNGHLYDRIRVYCQTPPLMPGFGATTRGRSAVKQCYFMFADQKHSADVLFMLTAKPDEYIRLHRYRRIPDSLAKPGESRYLIRYDAQDARRKKFEDEEPDPVEFIPWWYDPEVRKQIIEEKKAKEAERKEEERKKAARKKKKKKEEQPGAKNEPKKRADEDDEVENKQEHETLGGPWTQVPPYEHEQVPSQPAVREVAARKKVVLKTPPALPEIENLAPNELW</sequence>
<dbReference type="SMART" id="SM00233">
    <property type="entry name" value="PH"/>
    <property type="match status" value="1"/>
</dbReference>
<dbReference type="PANTHER" id="PTHR10663:SF405">
    <property type="entry name" value="ARF GUANINE NUCLEOTIDE EXCHANGE FACTOR SYT1"/>
    <property type="match status" value="1"/>
</dbReference>
<dbReference type="Proteomes" id="UP000641853">
    <property type="component" value="Unassembled WGS sequence"/>
</dbReference>
<dbReference type="Pfam" id="PF00856">
    <property type="entry name" value="SET"/>
    <property type="match status" value="1"/>
</dbReference>
<feature type="compositionally biased region" description="Basic and acidic residues" evidence="1">
    <location>
        <begin position="1947"/>
        <end position="1975"/>
    </location>
</feature>
<feature type="domain" description="SEC7" evidence="3">
    <location>
        <begin position="488"/>
        <end position="645"/>
    </location>
</feature>
<dbReference type="InterPro" id="IPR035999">
    <property type="entry name" value="Sec7_dom_sf"/>
</dbReference>
<feature type="region of interest" description="Disordered" evidence="1">
    <location>
        <begin position="120"/>
        <end position="145"/>
    </location>
</feature>
<dbReference type="SUPFAM" id="SSF48425">
    <property type="entry name" value="Sec7 domain"/>
    <property type="match status" value="1"/>
</dbReference>
<feature type="region of interest" description="Disordered" evidence="1">
    <location>
        <begin position="1926"/>
        <end position="1999"/>
    </location>
</feature>
<dbReference type="PROSITE" id="PS50280">
    <property type="entry name" value="SET"/>
    <property type="match status" value="1"/>
</dbReference>
<dbReference type="CDD" id="cd20071">
    <property type="entry name" value="SET_SMYD"/>
    <property type="match status" value="1"/>
</dbReference>
<feature type="compositionally biased region" description="Basic and acidic residues" evidence="1">
    <location>
        <begin position="1208"/>
        <end position="1223"/>
    </location>
</feature>
<keyword evidence="6" id="KW-1185">Reference proteome</keyword>
<dbReference type="PROSITE" id="PS50190">
    <property type="entry name" value="SEC7"/>
    <property type="match status" value="1"/>
</dbReference>
<dbReference type="InterPro" id="IPR000904">
    <property type="entry name" value="Sec7_dom"/>
</dbReference>
<feature type="compositionally biased region" description="Basic and acidic residues" evidence="1">
    <location>
        <begin position="1926"/>
        <end position="1937"/>
    </location>
</feature>
<proteinExistence type="predicted"/>
<feature type="region of interest" description="Disordered" evidence="1">
    <location>
        <begin position="199"/>
        <end position="502"/>
    </location>
</feature>
<accession>A0A8H6QM69</accession>
<feature type="region of interest" description="Disordered" evidence="1">
    <location>
        <begin position="910"/>
        <end position="947"/>
    </location>
</feature>
<feature type="compositionally biased region" description="Basic and acidic residues" evidence="1">
    <location>
        <begin position="69"/>
        <end position="83"/>
    </location>
</feature>
<feature type="compositionally biased region" description="Basic residues" evidence="1">
    <location>
        <begin position="310"/>
        <end position="321"/>
    </location>
</feature>
<evidence type="ECO:0008006" key="7">
    <source>
        <dbReference type="Google" id="ProtNLM"/>
    </source>
</evidence>
<feature type="compositionally biased region" description="Pro residues" evidence="1">
    <location>
        <begin position="1485"/>
        <end position="1494"/>
    </location>
</feature>
<evidence type="ECO:0000256" key="1">
    <source>
        <dbReference type="SAM" id="MobiDB-lite"/>
    </source>
</evidence>
<dbReference type="GO" id="GO:0032012">
    <property type="term" value="P:regulation of ARF protein signal transduction"/>
    <property type="evidence" value="ECO:0007669"/>
    <property type="project" value="InterPro"/>
</dbReference>
<dbReference type="InterPro" id="IPR046341">
    <property type="entry name" value="SET_dom_sf"/>
</dbReference>
<dbReference type="EMBL" id="JACBAG010001927">
    <property type="protein sequence ID" value="KAF7174737.1"/>
    <property type="molecule type" value="Genomic_DNA"/>
</dbReference>
<evidence type="ECO:0000313" key="5">
    <source>
        <dbReference type="EMBL" id="KAF7174737.1"/>
    </source>
</evidence>
<dbReference type="InterPro" id="IPR011993">
    <property type="entry name" value="PH-like_dom_sf"/>
</dbReference>
<dbReference type="InterPro" id="IPR001214">
    <property type="entry name" value="SET_dom"/>
</dbReference>
<dbReference type="SMART" id="SM00317">
    <property type="entry name" value="SET"/>
    <property type="match status" value="1"/>
</dbReference>
<feature type="compositionally biased region" description="Basic and acidic residues" evidence="1">
    <location>
        <begin position="1127"/>
        <end position="1137"/>
    </location>
</feature>
<dbReference type="FunFam" id="1.10.1000.11:FF:000002">
    <property type="entry name" value="Cytohesin 1"/>
    <property type="match status" value="1"/>
</dbReference>
<dbReference type="SUPFAM" id="SSF50729">
    <property type="entry name" value="PH domain-like"/>
    <property type="match status" value="1"/>
</dbReference>
<feature type="compositionally biased region" description="Polar residues" evidence="1">
    <location>
        <begin position="1074"/>
        <end position="1084"/>
    </location>
</feature>
<dbReference type="Gene3D" id="2.30.29.30">
    <property type="entry name" value="Pleckstrin-homology domain (PH domain)/Phosphotyrosine-binding domain (PTB)"/>
    <property type="match status" value="1"/>
</dbReference>
<dbReference type="SUPFAM" id="SSF82199">
    <property type="entry name" value="SET domain"/>
    <property type="match status" value="1"/>
</dbReference>
<evidence type="ECO:0000313" key="6">
    <source>
        <dbReference type="Proteomes" id="UP000641853"/>
    </source>
</evidence>
<dbReference type="GO" id="GO:0005085">
    <property type="term" value="F:guanyl-nucleotide exchange factor activity"/>
    <property type="evidence" value="ECO:0007669"/>
    <property type="project" value="InterPro"/>
</dbReference>
<feature type="region of interest" description="Disordered" evidence="1">
    <location>
        <begin position="1"/>
        <end position="99"/>
    </location>
</feature>
<evidence type="ECO:0000259" key="2">
    <source>
        <dbReference type="PROSITE" id="PS50003"/>
    </source>
</evidence>
<comment type="caution">
    <text evidence="5">The sequence shown here is derived from an EMBL/GenBank/DDBJ whole genome shotgun (WGS) entry which is preliminary data.</text>
</comment>